<dbReference type="RefSeq" id="WP_183390933.1">
    <property type="nucleotide sequence ID" value="NZ_JACHVY010000001.1"/>
</dbReference>
<sequence>MVIDLRDAATTPGPVGTRGAGEFPAAVDLRADPGTRNPFAGGLLTVLLVPTTASHEECLAALRRAGVQAWTEHLPAPADETVSVAGVACEEAPSMDAIGDAERHVLAVLEAAGVEVEVRGSGYVGAGTDPRASARPVS</sequence>
<dbReference type="AlphaFoldDB" id="A0A7W4TL14"/>
<dbReference type="EMBL" id="JACHVY010000001">
    <property type="protein sequence ID" value="MBB2900864.1"/>
    <property type="molecule type" value="Genomic_DNA"/>
</dbReference>
<proteinExistence type="predicted"/>
<evidence type="ECO:0000313" key="1">
    <source>
        <dbReference type="EMBL" id="MBB2900864.1"/>
    </source>
</evidence>
<comment type="caution">
    <text evidence="1">The sequence shown here is derived from an EMBL/GenBank/DDBJ whole genome shotgun (WGS) entry which is preliminary data.</text>
</comment>
<accession>A0A7W4TL14</accession>
<gene>
    <name evidence="1" type="ORF">FHR75_001652</name>
</gene>
<reference evidence="1 2" key="2">
    <citation type="submission" date="2020-08" db="EMBL/GenBank/DDBJ databases">
        <authorList>
            <person name="Partida-Martinez L."/>
            <person name="Huntemann M."/>
            <person name="Clum A."/>
            <person name="Wang J."/>
            <person name="Palaniappan K."/>
            <person name="Ritter S."/>
            <person name="Chen I.-M."/>
            <person name="Stamatis D."/>
            <person name="Reddy T."/>
            <person name="O'Malley R."/>
            <person name="Daum C."/>
            <person name="Shapiro N."/>
            <person name="Ivanova N."/>
            <person name="Kyrpides N."/>
            <person name="Woyke T."/>
        </authorList>
    </citation>
    <scope>NUCLEOTIDE SEQUENCE [LARGE SCALE GENOMIC DNA]</scope>
    <source>
        <strain evidence="1 2">AS2.23</strain>
    </source>
</reference>
<protein>
    <submittedName>
        <fullName evidence="1">Uncharacterized protein</fullName>
    </submittedName>
</protein>
<evidence type="ECO:0000313" key="2">
    <source>
        <dbReference type="Proteomes" id="UP000533269"/>
    </source>
</evidence>
<reference evidence="1 2" key="1">
    <citation type="submission" date="2020-08" db="EMBL/GenBank/DDBJ databases">
        <title>The Agave Microbiome: Exploring the role of microbial communities in plant adaptations to desert environments.</title>
        <authorList>
            <person name="Partida-Martinez L.P."/>
        </authorList>
    </citation>
    <scope>NUCLEOTIDE SEQUENCE [LARGE SCALE GENOMIC DNA]</scope>
    <source>
        <strain evidence="1 2">AS2.23</strain>
    </source>
</reference>
<dbReference type="Proteomes" id="UP000533269">
    <property type="component" value="Unassembled WGS sequence"/>
</dbReference>
<organism evidence="1 2">
    <name type="scientific">Kineococcus radiotolerans</name>
    <dbReference type="NCBI Taxonomy" id="131568"/>
    <lineage>
        <taxon>Bacteria</taxon>
        <taxon>Bacillati</taxon>
        <taxon>Actinomycetota</taxon>
        <taxon>Actinomycetes</taxon>
        <taxon>Kineosporiales</taxon>
        <taxon>Kineosporiaceae</taxon>
        <taxon>Kineococcus</taxon>
    </lineage>
</organism>
<name>A0A7W4TL14_KINRA</name>